<keyword evidence="2" id="KW-1185">Reference proteome</keyword>
<dbReference type="AlphaFoldDB" id="A0AAN8H7J0"/>
<reference evidence="1 2" key="1">
    <citation type="journal article" date="2023" name="Mol. Biol. Evol.">
        <title>Genomics of Secondarily Temperate Adaptation in the Only Non-Antarctic Icefish.</title>
        <authorList>
            <person name="Rivera-Colon A.G."/>
            <person name="Rayamajhi N."/>
            <person name="Minhas B.F."/>
            <person name="Madrigal G."/>
            <person name="Bilyk K.T."/>
            <person name="Yoon V."/>
            <person name="Hune M."/>
            <person name="Gregory S."/>
            <person name="Cheng C.H.C."/>
            <person name="Catchen J.M."/>
        </authorList>
    </citation>
    <scope>NUCLEOTIDE SEQUENCE [LARGE SCALE GENOMIC DNA]</scope>
    <source>
        <strain evidence="1">JC2023a</strain>
    </source>
</reference>
<dbReference type="EMBL" id="JAULUE010002050">
    <property type="protein sequence ID" value="KAK5905331.1"/>
    <property type="molecule type" value="Genomic_DNA"/>
</dbReference>
<sequence length="138" mass="15228">MVDVKSQHDGGKLCIRQTAPAFDLKPPLTDYNDKSIPTLIISTSHLIFLREAFAHFCAITGTVSVNTPQEFDPRFPRLPGPAERRLGRGTCPQAVLFPANTHLPTSLTEEDCRFRSGPHPRSVCTTSLSLLMIGRLDV</sequence>
<organism evidence="1 2">
    <name type="scientific">Champsocephalus esox</name>
    <name type="common">pike icefish</name>
    <dbReference type="NCBI Taxonomy" id="159716"/>
    <lineage>
        <taxon>Eukaryota</taxon>
        <taxon>Metazoa</taxon>
        <taxon>Chordata</taxon>
        <taxon>Craniata</taxon>
        <taxon>Vertebrata</taxon>
        <taxon>Euteleostomi</taxon>
        <taxon>Actinopterygii</taxon>
        <taxon>Neopterygii</taxon>
        <taxon>Teleostei</taxon>
        <taxon>Neoteleostei</taxon>
        <taxon>Acanthomorphata</taxon>
        <taxon>Eupercaria</taxon>
        <taxon>Perciformes</taxon>
        <taxon>Notothenioidei</taxon>
        <taxon>Channichthyidae</taxon>
        <taxon>Champsocephalus</taxon>
    </lineage>
</organism>
<evidence type="ECO:0000313" key="2">
    <source>
        <dbReference type="Proteomes" id="UP001335648"/>
    </source>
</evidence>
<protein>
    <submittedName>
        <fullName evidence="1">Uncharacterized protein</fullName>
    </submittedName>
</protein>
<gene>
    <name evidence="1" type="ORF">CesoFtcFv8_006807</name>
</gene>
<dbReference type="Proteomes" id="UP001335648">
    <property type="component" value="Unassembled WGS sequence"/>
</dbReference>
<proteinExistence type="predicted"/>
<name>A0AAN8H7J0_9TELE</name>
<accession>A0AAN8H7J0</accession>
<comment type="caution">
    <text evidence="1">The sequence shown here is derived from an EMBL/GenBank/DDBJ whole genome shotgun (WGS) entry which is preliminary data.</text>
</comment>
<evidence type="ECO:0000313" key="1">
    <source>
        <dbReference type="EMBL" id="KAK5905331.1"/>
    </source>
</evidence>